<accession>A0ABQ7QE25</accession>
<evidence type="ECO:0000313" key="2">
    <source>
        <dbReference type="Proteomes" id="UP000823941"/>
    </source>
</evidence>
<keyword evidence="2" id="KW-1185">Reference proteome</keyword>
<dbReference type="EMBL" id="JAHIBW010000017">
    <property type="protein sequence ID" value="KAG7303153.1"/>
    <property type="molecule type" value="Genomic_DNA"/>
</dbReference>
<name>A0ABQ7QE25_PLUXY</name>
<protein>
    <submittedName>
        <fullName evidence="1">Uncharacterized protein</fullName>
    </submittedName>
</protein>
<proteinExistence type="predicted"/>
<comment type="caution">
    <text evidence="1">The sequence shown here is derived from an EMBL/GenBank/DDBJ whole genome shotgun (WGS) entry which is preliminary data.</text>
</comment>
<evidence type="ECO:0000313" key="1">
    <source>
        <dbReference type="EMBL" id="KAG7303153.1"/>
    </source>
</evidence>
<gene>
    <name evidence="1" type="ORF">JYU34_013187</name>
</gene>
<sequence>MQRTEAKTVFIRAFVSSRIVAERVDTVRTQAGAVVSATRVINQFYYLWKLFFSFSDDLPVEAGVCGGGGGGSAAL</sequence>
<dbReference type="Proteomes" id="UP000823941">
    <property type="component" value="Chromosome 17"/>
</dbReference>
<reference evidence="1 2" key="1">
    <citation type="submission" date="2021-06" db="EMBL/GenBank/DDBJ databases">
        <title>A haploid diamondback moth (Plutella xylostella L.) genome assembly resolves 31 chromosomes and identifies a diamide resistance mutation.</title>
        <authorList>
            <person name="Ward C.M."/>
            <person name="Perry K.D."/>
            <person name="Baker G."/>
            <person name="Powis K."/>
            <person name="Heckel D.G."/>
            <person name="Baxter S.W."/>
        </authorList>
    </citation>
    <scope>NUCLEOTIDE SEQUENCE [LARGE SCALE GENOMIC DNA]</scope>
    <source>
        <strain evidence="1 2">LV</strain>
        <tissue evidence="1">Single pupa</tissue>
    </source>
</reference>
<organism evidence="1 2">
    <name type="scientific">Plutella xylostella</name>
    <name type="common">Diamondback moth</name>
    <name type="synonym">Plutella maculipennis</name>
    <dbReference type="NCBI Taxonomy" id="51655"/>
    <lineage>
        <taxon>Eukaryota</taxon>
        <taxon>Metazoa</taxon>
        <taxon>Ecdysozoa</taxon>
        <taxon>Arthropoda</taxon>
        <taxon>Hexapoda</taxon>
        <taxon>Insecta</taxon>
        <taxon>Pterygota</taxon>
        <taxon>Neoptera</taxon>
        <taxon>Endopterygota</taxon>
        <taxon>Lepidoptera</taxon>
        <taxon>Glossata</taxon>
        <taxon>Ditrysia</taxon>
        <taxon>Yponomeutoidea</taxon>
        <taxon>Plutellidae</taxon>
        <taxon>Plutella</taxon>
    </lineage>
</organism>